<evidence type="ECO:0000256" key="3">
    <source>
        <dbReference type="ARBA" id="ARBA00023237"/>
    </source>
</evidence>
<dbReference type="InterPro" id="IPR019734">
    <property type="entry name" value="TPR_rpt"/>
</dbReference>
<feature type="repeat" description="TPR" evidence="4">
    <location>
        <begin position="470"/>
        <end position="503"/>
    </location>
</feature>
<dbReference type="Gene3D" id="2.40.170.20">
    <property type="entry name" value="TonB-dependent receptor, beta-barrel domain"/>
    <property type="match status" value="1"/>
</dbReference>
<dbReference type="Proteomes" id="UP000320653">
    <property type="component" value="Unassembled WGS sequence"/>
</dbReference>
<keyword evidence="4" id="KW-0802">TPR repeat</keyword>
<dbReference type="InterPro" id="IPR011990">
    <property type="entry name" value="TPR-like_helical_dom_sf"/>
</dbReference>
<dbReference type="SMART" id="SM00028">
    <property type="entry name" value="TPR"/>
    <property type="match status" value="3"/>
</dbReference>
<evidence type="ECO:0000256" key="4">
    <source>
        <dbReference type="PROSITE-ProRule" id="PRU00339"/>
    </source>
</evidence>
<gene>
    <name evidence="6" type="ORF">FHW37_11534</name>
</gene>
<dbReference type="PANTHER" id="PTHR38731">
    <property type="entry name" value="LIPL45-RELATED LIPOPROTEIN-RELATED"/>
    <property type="match status" value="1"/>
</dbReference>
<dbReference type="SUPFAM" id="SSF56935">
    <property type="entry name" value="Porins"/>
    <property type="match status" value="1"/>
</dbReference>
<dbReference type="Pfam" id="PF14559">
    <property type="entry name" value="TPR_19"/>
    <property type="match status" value="1"/>
</dbReference>
<evidence type="ECO:0000256" key="1">
    <source>
        <dbReference type="ARBA" id="ARBA00004442"/>
    </source>
</evidence>
<feature type="domain" description="FecR protein" evidence="5">
    <location>
        <begin position="59"/>
        <end position="154"/>
    </location>
</feature>
<accession>A0A561Q7K2</accession>
<dbReference type="EMBL" id="VIWP01000015">
    <property type="protein sequence ID" value="TWF46338.1"/>
    <property type="molecule type" value="Genomic_DNA"/>
</dbReference>
<feature type="repeat" description="TPR" evidence="4">
    <location>
        <begin position="436"/>
        <end position="469"/>
    </location>
</feature>
<evidence type="ECO:0000256" key="2">
    <source>
        <dbReference type="ARBA" id="ARBA00023136"/>
    </source>
</evidence>
<dbReference type="RefSeq" id="WP_246691008.1">
    <property type="nucleotide sequence ID" value="NZ_VIWP01000015.1"/>
</dbReference>
<dbReference type="InterPro" id="IPR006860">
    <property type="entry name" value="FecR"/>
</dbReference>
<dbReference type="GO" id="GO:0009279">
    <property type="term" value="C:cell outer membrane"/>
    <property type="evidence" value="ECO:0007669"/>
    <property type="project" value="UniProtKB-SubCell"/>
</dbReference>
<dbReference type="Pfam" id="PF04773">
    <property type="entry name" value="FecR"/>
    <property type="match status" value="1"/>
</dbReference>
<keyword evidence="7" id="KW-1185">Reference proteome</keyword>
<protein>
    <submittedName>
        <fullName evidence="6">FecR family protein</fullName>
    </submittedName>
</protein>
<sequence length="1209" mass="130787">MLPGFACGYSLQAMAEPLARTQPAAGAVIARKAGEEVRFIDVSDWRFVDLKQDLVAGDILRTNETGQLAVLFSDRTQVRLGRNSTLVVKQITEGTSSDTVLQLQTGTIWARAERGGTGVKVETAAAAAAIRGTDWTMTVNGANTSLTVLEGKVQLSNPQGSVDVAQGEGAVASIGQAPRKVVIVDSDDREQMLYYMPARGAFNFMPASTLPVADMRREADRVARLPETSRSADDILTLAETQLSLDGREAAQATIRSLSARRLSGAQQARVDLMLAIFAAAEGRYDEADRLFSKASAHLDAKRGNVAVYGRYYARSLGNPKRVEPAPTNVSGPYGALLKAYTAGFLKDISAAIAVIKEAEKQYPNDPTLPAYRSQYAILLNDREQVEEALGRALSLDPNEPTALEARANYRSDFKGDLTGALADLMAATKVAPGSTTLWNAIGNVQAERGDDQAAEKAFRKSIALDPNDPVAYSNLANLYLNQYRVKEARALIDQALKIDPSFDLGLVDRGRYHLQTGEVGKGIDDMLAGTVANPAYSQGQTLLAIAHYENGDKVAGGQALDNADRLDNNDPAISSFRTALAIDEYDAEGAMRNAREYLKRSRAKGGDYASLGASQDAGSTLNSAFRLQGLDAWGQYYGDVVFDPFSGAGYIDQTLRGSVNPLANSYDYGGDIINNTANSSTFSSLIQGLMLEPHMIAGRSRSANLAQRPFLEGSIGGGFTATQKDTGWIGSVELQSFSNEPFPVSTYLNFDWSRIKDTTREVDDGVNTYGLPNEIEALSGTGYLTASLTPDDRLVAYFSRFDNRNSLDFLYAPPTLTYPYTVDTTFTTAGLGLSHTIGYHNIVNAALFYTATDSDVDDSFTFVNPLVVPYPVFNGNYVKQRNYIAAVSHSYGVDDLTLRYGAEGGLIDIKNRTLVYALGVPLSEASSSAQIGYGRLYGDVLYEISDTLKAEAAVHGVLLQGGAADVRRIEPRIGLAWAPAEGHWLRAGYMRQGIDLGTPTLSPIGIVGMQPNAFGSGINGYVDTFATRWDAEWNTWLFTAVDYQHQIIRDLSIADVQTQDEYDYAKATIDRVSGTANIALGHGFGLATTYAYADTRHDRQGLTDAGDPVGSELPFIARHSGQVAVTWVNEANVKATLAANYIGTRQGDDTAERIGAVWTLDAHLTWEPFDKRFELEAAAYNLTDEDFQVASGANGWGRIFTGTLKVRF</sequence>
<keyword evidence="2" id="KW-0472">Membrane</keyword>
<proteinExistence type="predicted"/>
<keyword evidence="3" id="KW-0998">Cell outer membrane</keyword>
<evidence type="ECO:0000313" key="6">
    <source>
        <dbReference type="EMBL" id="TWF46338.1"/>
    </source>
</evidence>
<comment type="caution">
    <text evidence="6">The sequence shown here is derived from an EMBL/GenBank/DDBJ whole genome shotgun (WGS) entry which is preliminary data.</text>
</comment>
<evidence type="ECO:0000313" key="7">
    <source>
        <dbReference type="Proteomes" id="UP000320653"/>
    </source>
</evidence>
<dbReference type="Gene3D" id="1.25.40.10">
    <property type="entry name" value="Tetratricopeptide repeat domain"/>
    <property type="match status" value="1"/>
</dbReference>
<dbReference type="SUPFAM" id="SSF48452">
    <property type="entry name" value="TPR-like"/>
    <property type="match status" value="2"/>
</dbReference>
<comment type="subcellular location">
    <subcellularLocation>
        <location evidence="1">Cell outer membrane</location>
    </subcellularLocation>
</comment>
<reference evidence="6 7" key="1">
    <citation type="submission" date="2019-06" db="EMBL/GenBank/DDBJ databases">
        <title>Sorghum-associated microbial communities from plants grown in Nebraska, USA.</title>
        <authorList>
            <person name="Schachtman D."/>
        </authorList>
    </citation>
    <scope>NUCLEOTIDE SEQUENCE [LARGE SCALE GENOMIC DNA]</scope>
    <source>
        <strain evidence="6 7">1225</strain>
    </source>
</reference>
<name>A0A561Q7K2_9HYPH</name>
<organism evidence="6 7">
    <name type="scientific">Neorhizobium alkalisoli</name>
    <dbReference type="NCBI Taxonomy" id="528178"/>
    <lineage>
        <taxon>Bacteria</taxon>
        <taxon>Pseudomonadati</taxon>
        <taxon>Pseudomonadota</taxon>
        <taxon>Alphaproteobacteria</taxon>
        <taxon>Hyphomicrobiales</taxon>
        <taxon>Rhizobiaceae</taxon>
        <taxon>Rhizobium/Agrobacterium group</taxon>
        <taxon>Neorhizobium</taxon>
    </lineage>
</organism>
<dbReference type="Gene3D" id="2.60.120.1440">
    <property type="match status" value="1"/>
</dbReference>
<dbReference type="PROSITE" id="PS50005">
    <property type="entry name" value="TPR"/>
    <property type="match status" value="2"/>
</dbReference>
<dbReference type="InterPro" id="IPR036942">
    <property type="entry name" value="Beta-barrel_TonB_sf"/>
</dbReference>
<evidence type="ECO:0000259" key="5">
    <source>
        <dbReference type="Pfam" id="PF04773"/>
    </source>
</evidence>
<dbReference type="AlphaFoldDB" id="A0A561Q7K2"/>